<dbReference type="OrthoDB" id="2242992at2"/>
<keyword evidence="2" id="KW-1185">Reference proteome</keyword>
<accession>A0A430AU16</accession>
<reference evidence="1 2" key="1">
    <citation type="submission" date="2017-05" db="EMBL/GenBank/DDBJ databases">
        <title>Vagococcus spp. assemblies.</title>
        <authorList>
            <person name="Gulvik C.A."/>
        </authorList>
    </citation>
    <scope>NUCLEOTIDE SEQUENCE [LARGE SCALE GENOMIC DNA]</scope>
    <source>
        <strain evidence="1 2">CCUG 51432</strain>
    </source>
</reference>
<proteinExistence type="predicted"/>
<sequence>MDRIDKLFKEVERLEKAYKDHFNADIPDKIIGWWDPVTIIGNPDELEAGVKAMTRDVQEAIDTNTPIEEISDEMWKGIMF</sequence>
<gene>
    <name evidence="1" type="ORF">CBF29_07630</name>
</gene>
<dbReference type="Proteomes" id="UP000287605">
    <property type="component" value="Unassembled WGS sequence"/>
</dbReference>
<organism evidence="1 2">
    <name type="scientific">Vagococcus elongatus</name>
    <dbReference type="NCBI Taxonomy" id="180344"/>
    <lineage>
        <taxon>Bacteria</taxon>
        <taxon>Bacillati</taxon>
        <taxon>Bacillota</taxon>
        <taxon>Bacilli</taxon>
        <taxon>Lactobacillales</taxon>
        <taxon>Enterococcaceae</taxon>
        <taxon>Vagococcus</taxon>
    </lineage>
</organism>
<dbReference type="AlphaFoldDB" id="A0A430AU16"/>
<protein>
    <submittedName>
        <fullName evidence="1">Uncharacterized protein</fullName>
    </submittedName>
</protein>
<dbReference type="EMBL" id="NGKA01000010">
    <property type="protein sequence ID" value="RSU11544.1"/>
    <property type="molecule type" value="Genomic_DNA"/>
</dbReference>
<evidence type="ECO:0000313" key="2">
    <source>
        <dbReference type="Proteomes" id="UP000287605"/>
    </source>
</evidence>
<evidence type="ECO:0000313" key="1">
    <source>
        <dbReference type="EMBL" id="RSU11544.1"/>
    </source>
</evidence>
<name>A0A430AU16_9ENTE</name>
<dbReference type="RefSeq" id="WP_126809169.1">
    <property type="nucleotide sequence ID" value="NZ_NGKA01000010.1"/>
</dbReference>
<comment type="caution">
    <text evidence="1">The sequence shown here is derived from an EMBL/GenBank/DDBJ whole genome shotgun (WGS) entry which is preliminary data.</text>
</comment>